<reference evidence="1" key="2">
    <citation type="submission" date="2021-02" db="EMBL/GenBank/DDBJ databases">
        <authorList>
            <person name="Kimball J.A."/>
            <person name="Haas M.W."/>
            <person name="Macchietto M."/>
            <person name="Kono T."/>
            <person name="Duquette J."/>
            <person name="Shao M."/>
        </authorList>
    </citation>
    <scope>NUCLEOTIDE SEQUENCE</scope>
    <source>
        <tissue evidence="1">Fresh leaf tissue</tissue>
    </source>
</reference>
<comment type="caution">
    <text evidence="1">The sequence shown here is derived from an EMBL/GenBank/DDBJ whole genome shotgun (WGS) entry which is preliminary data.</text>
</comment>
<accession>A0A8J5TAY2</accession>
<proteinExistence type="predicted"/>
<dbReference type="AlphaFoldDB" id="A0A8J5TAY2"/>
<name>A0A8J5TAY2_ZIZPA</name>
<organism evidence="1 2">
    <name type="scientific">Zizania palustris</name>
    <name type="common">Northern wild rice</name>
    <dbReference type="NCBI Taxonomy" id="103762"/>
    <lineage>
        <taxon>Eukaryota</taxon>
        <taxon>Viridiplantae</taxon>
        <taxon>Streptophyta</taxon>
        <taxon>Embryophyta</taxon>
        <taxon>Tracheophyta</taxon>
        <taxon>Spermatophyta</taxon>
        <taxon>Magnoliopsida</taxon>
        <taxon>Liliopsida</taxon>
        <taxon>Poales</taxon>
        <taxon>Poaceae</taxon>
        <taxon>BOP clade</taxon>
        <taxon>Oryzoideae</taxon>
        <taxon>Oryzeae</taxon>
        <taxon>Zizaniinae</taxon>
        <taxon>Zizania</taxon>
    </lineage>
</organism>
<evidence type="ECO:0000313" key="2">
    <source>
        <dbReference type="Proteomes" id="UP000729402"/>
    </source>
</evidence>
<sequence length="228" mass="26010">MADSGATGGSGFEIYQETFIEALAKHFDAMLLVVDSLLLPGVPSKDPEFQKDATEIHQWLHPKAILLEKGKVCGSSSATTIVTKVSLLNVIIVMLFSWHQTLLRNFVFPSELYYCIEDCGCVIRMFVFYVVWEEILGKEEMCYIEELKQCYLTMEKGYNSMLVHIYSLCFVIYFTKRNMEGGAAHFSRKLASPLWISIVPKLFSSQSKHILLGKSDKLLLVWFAFTIY</sequence>
<gene>
    <name evidence="1" type="ORF">GUJ93_ZPchr0006g43800</name>
</gene>
<evidence type="ECO:0000313" key="1">
    <source>
        <dbReference type="EMBL" id="KAG8076883.1"/>
    </source>
</evidence>
<dbReference type="EMBL" id="JAAALK010000283">
    <property type="protein sequence ID" value="KAG8076883.1"/>
    <property type="molecule type" value="Genomic_DNA"/>
</dbReference>
<keyword evidence="2" id="KW-1185">Reference proteome</keyword>
<dbReference type="Proteomes" id="UP000729402">
    <property type="component" value="Unassembled WGS sequence"/>
</dbReference>
<reference evidence="1" key="1">
    <citation type="journal article" date="2021" name="bioRxiv">
        <title>Whole Genome Assembly and Annotation of Northern Wild Rice, Zizania palustris L., Supports a Whole Genome Duplication in the Zizania Genus.</title>
        <authorList>
            <person name="Haas M."/>
            <person name="Kono T."/>
            <person name="Macchietto M."/>
            <person name="Millas R."/>
            <person name="McGilp L."/>
            <person name="Shao M."/>
            <person name="Duquette J."/>
            <person name="Hirsch C.N."/>
            <person name="Kimball J."/>
        </authorList>
    </citation>
    <scope>NUCLEOTIDE SEQUENCE</scope>
    <source>
        <tissue evidence="1">Fresh leaf tissue</tissue>
    </source>
</reference>
<protein>
    <submittedName>
        <fullName evidence="1">Uncharacterized protein</fullName>
    </submittedName>
</protein>
<dbReference type="OrthoDB" id="1737270at2759"/>